<dbReference type="AlphaFoldDB" id="A0A420XJU9"/>
<gene>
    <name evidence="1" type="ORF">CLV35_3921</name>
</gene>
<organism evidence="1 2">
    <name type="scientific">Motilibacter peucedani</name>
    <dbReference type="NCBI Taxonomy" id="598650"/>
    <lineage>
        <taxon>Bacteria</taxon>
        <taxon>Bacillati</taxon>
        <taxon>Actinomycetota</taxon>
        <taxon>Actinomycetes</taxon>
        <taxon>Motilibacterales</taxon>
        <taxon>Motilibacteraceae</taxon>
        <taxon>Motilibacter</taxon>
    </lineage>
</organism>
<dbReference type="Proteomes" id="UP000281955">
    <property type="component" value="Unassembled WGS sequence"/>
</dbReference>
<dbReference type="EMBL" id="RBWV01000017">
    <property type="protein sequence ID" value="RKS68014.1"/>
    <property type="molecule type" value="Genomic_DNA"/>
</dbReference>
<name>A0A420XJU9_9ACTN</name>
<protein>
    <recommendedName>
        <fullName evidence="3">Hemerythrin HHE cation binding domain-containing protein</fullName>
    </recommendedName>
</protein>
<dbReference type="InParanoid" id="A0A420XJU9"/>
<sequence>MPLIIRGYGGGMSSRVPLDALFAAYLHDLAELARLARKEQEEGLRSAQSLVGKLVLESVRVSVYERVFLLPVVADVLPDGSARAQSAVGALDSLETRAAALEGLDHSSADALAPLTALVDVVEDLARDQLTTLLPAVAEALPERDLMALGERVTPTMESGATHSHPKVTGGHDLTLWPQRGVTKALRDVLSAEAATR</sequence>
<reference evidence="1 2" key="1">
    <citation type="submission" date="2018-10" db="EMBL/GenBank/DDBJ databases">
        <title>Genomic Encyclopedia of Archaeal and Bacterial Type Strains, Phase II (KMG-II): from individual species to whole genera.</title>
        <authorList>
            <person name="Goeker M."/>
        </authorList>
    </citation>
    <scope>NUCLEOTIDE SEQUENCE [LARGE SCALE GENOMIC DNA]</scope>
    <source>
        <strain evidence="1 2">RP-AC37</strain>
    </source>
</reference>
<proteinExistence type="predicted"/>
<comment type="caution">
    <text evidence="1">The sequence shown here is derived from an EMBL/GenBank/DDBJ whole genome shotgun (WGS) entry which is preliminary data.</text>
</comment>
<evidence type="ECO:0000313" key="2">
    <source>
        <dbReference type="Proteomes" id="UP000281955"/>
    </source>
</evidence>
<keyword evidence="2" id="KW-1185">Reference proteome</keyword>
<evidence type="ECO:0000313" key="1">
    <source>
        <dbReference type="EMBL" id="RKS68014.1"/>
    </source>
</evidence>
<evidence type="ECO:0008006" key="3">
    <source>
        <dbReference type="Google" id="ProtNLM"/>
    </source>
</evidence>
<accession>A0A420XJU9</accession>